<dbReference type="EMBL" id="JASBWS010000120">
    <property type="protein sequence ID" value="KAJ9095773.1"/>
    <property type="molecule type" value="Genomic_DNA"/>
</dbReference>
<reference evidence="1" key="1">
    <citation type="submission" date="2023-04" db="EMBL/GenBank/DDBJ databases">
        <title>Draft Genome sequencing of Naganishia species isolated from polar environments using Oxford Nanopore Technology.</title>
        <authorList>
            <person name="Leo P."/>
            <person name="Venkateswaran K."/>
        </authorList>
    </citation>
    <scope>NUCLEOTIDE SEQUENCE</scope>
    <source>
        <strain evidence="1">MNA-CCFEE 5262</strain>
    </source>
</reference>
<organism evidence="1 2">
    <name type="scientific">Naganishia adeliensis</name>
    <dbReference type="NCBI Taxonomy" id="92952"/>
    <lineage>
        <taxon>Eukaryota</taxon>
        <taxon>Fungi</taxon>
        <taxon>Dikarya</taxon>
        <taxon>Basidiomycota</taxon>
        <taxon>Agaricomycotina</taxon>
        <taxon>Tremellomycetes</taxon>
        <taxon>Filobasidiales</taxon>
        <taxon>Filobasidiaceae</taxon>
        <taxon>Naganishia</taxon>
    </lineage>
</organism>
<keyword evidence="2" id="KW-1185">Reference proteome</keyword>
<dbReference type="Proteomes" id="UP001230649">
    <property type="component" value="Unassembled WGS sequence"/>
</dbReference>
<evidence type="ECO:0000313" key="2">
    <source>
        <dbReference type="Proteomes" id="UP001230649"/>
    </source>
</evidence>
<proteinExistence type="predicted"/>
<comment type="caution">
    <text evidence="1">The sequence shown here is derived from an EMBL/GenBank/DDBJ whole genome shotgun (WGS) entry which is preliminary data.</text>
</comment>
<sequence>MVALGRLVTTSKDTTKTTRLDIHTAEPFIDKSRNQRSGAPPAAPCTTAHYYNPFSMPERPRTIEELAREAEQGIHWNTRYPLKVWLTSVNALRDKALEYEKQGSNDMAYVLMARAATIIIKRLPTHPDFEVSYAKQDKEKLTKTGEQYLQYLAALKTKVKHDIERQTAAVQQEERAPAPARQPASSDITRDRDRRRREQRESLSSSMQGLAVHDRKPSGEDVEYRSHHRTFEYPKMPDVKDYVPKPYQPSTGAHTERFAPQQSYPAPPVPSRPAEYAPLQPRPSGDSAWTHAHPTTHRPSPSGSPAPDPLRTTSSQSRTQTPPVESRAPGPSVRRSTGALLSMRVPSQVISQFLSLAQRNTSRRIETLGLLLGTERLQYGRIPQLVVEVLVVPQQTGTSDTCAMLSEEQVLAVSLERGLDCLGWIHTHPTQSCFMSSMDLHTHASYQQMLPEAIAIVCAPSQNNGYGIFRLIEPGGLKEVLVCKKQGFHPDHDRVYTDTKGSSEKGRVALVAGDPLEIIDLRGLKD</sequence>
<evidence type="ECO:0000313" key="1">
    <source>
        <dbReference type="EMBL" id="KAJ9095773.1"/>
    </source>
</evidence>
<protein>
    <submittedName>
        <fullName evidence="1">Uncharacterized protein</fullName>
    </submittedName>
</protein>
<accession>A0ACC2V9H2</accession>
<gene>
    <name evidence="1" type="ORF">QFC20_006568</name>
</gene>
<name>A0ACC2V9H2_9TREE</name>